<dbReference type="PROSITE" id="PS50003">
    <property type="entry name" value="PH_DOMAIN"/>
    <property type="match status" value="1"/>
</dbReference>
<protein>
    <submittedName>
        <fullName evidence="6">Pleckstrin homology-like domain, family B, member 1a</fullName>
    </submittedName>
</protein>
<evidence type="ECO:0000256" key="4">
    <source>
        <dbReference type="SAM" id="Phobius"/>
    </source>
</evidence>
<keyword evidence="4" id="KW-0812">Transmembrane</keyword>
<feature type="compositionally biased region" description="Low complexity" evidence="3">
    <location>
        <begin position="496"/>
        <end position="511"/>
    </location>
</feature>
<feature type="compositionally biased region" description="Polar residues" evidence="3">
    <location>
        <begin position="329"/>
        <end position="353"/>
    </location>
</feature>
<dbReference type="SUPFAM" id="SSF50729">
    <property type="entry name" value="PH domain-like"/>
    <property type="match status" value="1"/>
</dbReference>
<feature type="coiled-coil region" evidence="2">
    <location>
        <begin position="531"/>
        <end position="590"/>
    </location>
</feature>
<dbReference type="SMART" id="SM00233">
    <property type="entry name" value="PH"/>
    <property type="match status" value="1"/>
</dbReference>
<feature type="region of interest" description="Disordered" evidence="3">
    <location>
        <begin position="1"/>
        <end position="34"/>
    </location>
</feature>
<accession>A0A8C7VYC9</accession>
<evidence type="ECO:0000259" key="5">
    <source>
        <dbReference type="PROSITE" id="PS50003"/>
    </source>
</evidence>
<keyword evidence="4" id="KW-0472">Membrane</keyword>
<dbReference type="PANTHER" id="PTHR12156">
    <property type="entry name" value="PLECKSTRIN HOMOLOGY-LIKE DOMAIN, FAMILY B, MEMBER 3"/>
    <property type="match status" value="1"/>
</dbReference>
<sequence length="749" mass="85514">MTAADGEVRGERSAEDTDGVTKWVAAGGTKGMMERQRLETILSLCAEYTNSPQCLGGETGSTTGHFPGPGEGGARERPCTETGGGATQRGGVTQRQRESDEENQREESSSTESTHQEQQYLEEERTRVLSRVDKLKHRVTELEQQLQESRQEAEMERALLQGERQAEQEQVEAETKIISQLQSKLSQLDRATQREKDKEADALEVGTKQFEDLEFRQLERESGLEEEKETLSRQLLLERAEYHRSVAKRKEKMGALEVQANQLGVQAAQDCERMGKDRTLALQLLHKEKDRLSTLEKRYHTLTGGRSFPKPCSTMKEVYRSKPDGDVGQTASRSSSVNGTASPPQSNGVTLGRSTPIKVRDSLIHPLPIDHGGRNYFILLYALPFSFIIFYSILYSDILYYILHVYVIPLHNSQLSLSPPRSSLFTVDIFTNILASVRSKQWPAMTSQYHWVVLALQTLDNHFTVLFSPPPTGPSPMVHHSILHHQTPPSGDPQYDTLSLESSDSVETSVSTGNNSACSPESGSGLEALRIEEMEKMLKEAQQEKARLVESREREVQARRQMLEEERRRREEAERRLQDETTHRQRLVEEEVKMREKHFSQARPMTRYLPIRKEEFDLRSHVESSGHNVDTCPYVILSEKMCKGHLVKMGGKIKSWKKRWFVFDRLKRNFSYYADKHESKLKGLIYFQAIEEVYYDHLRSATKSPNPSLTFCVKTHDRLYFMVAPSPEAMRIWMDVIVTGAEGYTQFMT</sequence>
<dbReference type="Ensembl" id="ENSOMYT00000065263.2">
    <property type="protein sequence ID" value="ENSOMYP00000059951.2"/>
    <property type="gene ID" value="ENSOMYG00000025748.2"/>
</dbReference>
<feature type="region of interest" description="Disordered" evidence="3">
    <location>
        <begin position="50"/>
        <end position="125"/>
    </location>
</feature>
<feature type="compositionally biased region" description="Low complexity" evidence="3">
    <location>
        <begin position="110"/>
        <end position="119"/>
    </location>
</feature>
<feature type="compositionally biased region" description="Polar residues" evidence="3">
    <location>
        <begin position="512"/>
        <end position="522"/>
    </location>
</feature>
<feature type="region of interest" description="Disordered" evidence="3">
    <location>
        <begin position="313"/>
        <end position="353"/>
    </location>
</feature>
<dbReference type="Gene3D" id="2.30.29.30">
    <property type="entry name" value="Pleckstrin-homology domain (PH domain)/Phosphotyrosine-binding domain (PTB)"/>
    <property type="match status" value="1"/>
</dbReference>
<keyword evidence="1 2" id="KW-0175">Coiled coil</keyword>
<dbReference type="GO" id="GO:0045180">
    <property type="term" value="C:basal cortex"/>
    <property type="evidence" value="ECO:0007669"/>
    <property type="project" value="TreeGrafter"/>
</dbReference>
<evidence type="ECO:0000256" key="3">
    <source>
        <dbReference type="SAM" id="MobiDB-lite"/>
    </source>
</evidence>
<dbReference type="Pfam" id="PF00169">
    <property type="entry name" value="PH"/>
    <property type="match status" value="1"/>
</dbReference>
<feature type="transmembrane region" description="Helical" evidence="4">
    <location>
        <begin position="376"/>
        <end position="403"/>
    </location>
</feature>
<feature type="compositionally biased region" description="Basic and acidic residues" evidence="3">
    <location>
        <begin position="191"/>
        <end position="201"/>
    </location>
</feature>
<feature type="domain" description="PH" evidence="5">
    <location>
        <begin position="639"/>
        <end position="742"/>
    </location>
</feature>
<feature type="region of interest" description="Disordered" evidence="3">
    <location>
        <begin position="186"/>
        <end position="205"/>
    </location>
</feature>
<feature type="region of interest" description="Disordered" evidence="3">
    <location>
        <begin position="477"/>
        <end position="523"/>
    </location>
</feature>
<dbReference type="CDD" id="cd14673">
    <property type="entry name" value="PH_PHLDB1_2"/>
    <property type="match status" value="1"/>
</dbReference>
<proteinExistence type="predicted"/>
<dbReference type="PANTHER" id="PTHR12156:SF23">
    <property type="entry name" value="PLECKSTRIN HOMOLOGY-LIKE DOMAIN FAMILY B MEMBER 1"/>
    <property type="match status" value="1"/>
</dbReference>
<keyword evidence="7" id="KW-1185">Reference proteome</keyword>
<keyword evidence="4" id="KW-1133">Transmembrane helix</keyword>
<dbReference type="FunFam" id="2.30.29.30:FF:000006">
    <property type="entry name" value="Pleckstrin homology like domain family B member 1"/>
    <property type="match status" value="1"/>
</dbReference>
<evidence type="ECO:0000256" key="1">
    <source>
        <dbReference type="ARBA" id="ARBA00023054"/>
    </source>
</evidence>
<dbReference type="GeneTree" id="ENSGT00940000155231"/>
<reference evidence="6" key="2">
    <citation type="submission" date="2025-08" db="UniProtKB">
        <authorList>
            <consortium name="Ensembl"/>
        </authorList>
    </citation>
    <scope>IDENTIFICATION</scope>
</reference>
<evidence type="ECO:0000256" key="2">
    <source>
        <dbReference type="SAM" id="Coils"/>
    </source>
</evidence>
<evidence type="ECO:0000313" key="6">
    <source>
        <dbReference type="Ensembl" id="ENSOMYP00000059951.2"/>
    </source>
</evidence>
<evidence type="ECO:0000313" key="7">
    <source>
        <dbReference type="Proteomes" id="UP000694395"/>
    </source>
</evidence>
<dbReference type="InterPro" id="IPR052212">
    <property type="entry name" value="PH-like_domain"/>
</dbReference>
<reference evidence="6" key="3">
    <citation type="submission" date="2025-09" db="UniProtKB">
        <authorList>
            <consortium name="Ensembl"/>
        </authorList>
    </citation>
    <scope>IDENTIFICATION</scope>
</reference>
<organism evidence="6 7">
    <name type="scientific">Oncorhynchus mykiss</name>
    <name type="common">Rainbow trout</name>
    <name type="synonym">Salmo gairdneri</name>
    <dbReference type="NCBI Taxonomy" id="8022"/>
    <lineage>
        <taxon>Eukaryota</taxon>
        <taxon>Metazoa</taxon>
        <taxon>Chordata</taxon>
        <taxon>Craniata</taxon>
        <taxon>Vertebrata</taxon>
        <taxon>Euteleostomi</taxon>
        <taxon>Actinopterygii</taxon>
        <taxon>Neopterygii</taxon>
        <taxon>Teleostei</taxon>
        <taxon>Protacanthopterygii</taxon>
        <taxon>Salmoniformes</taxon>
        <taxon>Salmonidae</taxon>
        <taxon>Salmoninae</taxon>
        <taxon>Oncorhynchus</taxon>
    </lineage>
</organism>
<reference evidence="6" key="1">
    <citation type="submission" date="2020-07" db="EMBL/GenBank/DDBJ databases">
        <title>A long reads based de novo assembly of the rainbow trout Arlee double haploid line genome.</title>
        <authorList>
            <person name="Gao G."/>
            <person name="Palti Y."/>
        </authorList>
    </citation>
    <scope>NUCLEOTIDE SEQUENCE [LARGE SCALE GENOMIC DNA]</scope>
</reference>
<dbReference type="AlphaFoldDB" id="A0A8C7VYC9"/>
<dbReference type="Proteomes" id="UP000694395">
    <property type="component" value="Chromosome 10"/>
</dbReference>
<dbReference type="InterPro" id="IPR037810">
    <property type="entry name" value="PHLDB1/2/3_PH"/>
</dbReference>
<dbReference type="InterPro" id="IPR001849">
    <property type="entry name" value="PH_domain"/>
</dbReference>
<dbReference type="InterPro" id="IPR011993">
    <property type="entry name" value="PH-like_dom_sf"/>
</dbReference>
<name>A0A8C7VYC9_ONCMY</name>
<feature type="compositionally biased region" description="Basic and acidic residues" evidence="3">
    <location>
        <begin position="1"/>
        <end position="15"/>
    </location>
</feature>
<dbReference type="GO" id="GO:0070507">
    <property type="term" value="P:regulation of microtubule cytoskeleton organization"/>
    <property type="evidence" value="ECO:0007669"/>
    <property type="project" value="TreeGrafter"/>
</dbReference>